<dbReference type="InterPro" id="IPR023799">
    <property type="entry name" value="RbfA_dom_sf"/>
</dbReference>
<dbReference type="PANTHER" id="PTHR33515">
    <property type="entry name" value="RIBOSOME-BINDING FACTOR A, CHLOROPLASTIC-RELATED"/>
    <property type="match status" value="1"/>
</dbReference>
<dbReference type="InterPro" id="IPR000238">
    <property type="entry name" value="RbfA"/>
</dbReference>
<dbReference type="GO" id="GO:0005829">
    <property type="term" value="C:cytosol"/>
    <property type="evidence" value="ECO:0007669"/>
    <property type="project" value="TreeGrafter"/>
</dbReference>
<dbReference type="InterPro" id="IPR020053">
    <property type="entry name" value="Ribosome-bd_factorA_CS"/>
</dbReference>
<proteinExistence type="inferred from homology"/>
<dbReference type="PROSITE" id="PS01319">
    <property type="entry name" value="RBFA"/>
    <property type="match status" value="1"/>
</dbReference>
<accession>A0A380TF58</accession>
<dbReference type="Gene3D" id="3.30.300.20">
    <property type="match status" value="1"/>
</dbReference>
<dbReference type="AlphaFoldDB" id="A0A380TF58"/>
<dbReference type="EMBL" id="UIDG01000183">
    <property type="protein sequence ID" value="SUS06294.1"/>
    <property type="molecule type" value="Genomic_DNA"/>
</dbReference>
<dbReference type="InterPro" id="IPR015946">
    <property type="entry name" value="KH_dom-like_a/b"/>
</dbReference>
<dbReference type="SUPFAM" id="SSF89919">
    <property type="entry name" value="Ribosome-binding factor A, RbfA"/>
    <property type="match status" value="1"/>
</dbReference>
<dbReference type="GO" id="GO:0006364">
    <property type="term" value="P:rRNA processing"/>
    <property type="evidence" value="ECO:0007669"/>
    <property type="project" value="InterPro"/>
</dbReference>
<reference evidence="1" key="1">
    <citation type="submission" date="2018-07" db="EMBL/GenBank/DDBJ databases">
        <authorList>
            <person name="Quirk P.G."/>
            <person name="Krulwich T.A."/>
        </authorList>
    </citation>
    <scope>NUCLEOTIDE SEQUENCE</scope>
</reference>
<sequence>MTRTTSKPFSQRQLRVGAEIQHALAWILERGEVHDPGLMERSVTVTEVQMSPDLRHARVFVVPQGGGDSRAVIAALNHARTFLRRRLGEEVRLRFSPALDFAPDRSFETADRIEHLLREPAVARDLAMQQEKADGHNDDR</sequence>
<dbReference type="PANTHER" id="PTHR33515:SF1">
    <property type="entry name" value="RIBOSOME-BINDING FACTOR A, CHLOROPLASTIC-RELATED"/>
    <property type="match status" value="1"/>
</dbReference>
<evidence type="ECO:0000313" key="1">
    <source>
        <dbReference type="EMBL" id="SUS06294.1"/>
    </source>
</evidence>
<dbReference type="Pfam" id="PF02033">
    <property type="entry name" value="RBFA"/>
    <property type="match status" value="1"/>
</dbReference>
<gene>
    <name evidence="1" type="primary">rbfA</name>
    <name evidence="1" type="ORF">DF3PB_2630005</name>
</gene>
<organism evidence="1">
    <name type="scientific">metagenome</name>
    <dbReference type="NCBI Taxonomy" id="256318"/>
    <lineage>
        <taxon>unclassified sequences</taxon>
        <taxon>metagenomes</taxon>
    </lineage>
</organism>
<dbReference type="NCBIfam" id="TIGR00082">
    <property type="entry name" value="rbfA"/>
    <property type="match status" value="1"/>
</dbReference>
<protein>
    <submittedName>
        <fullName evidence="1">Ribosome-binding factor A</fullName>
    </submittedName>
</protein>
<dbReference type="GO" id="GO:0043024">
    <property type="term" value="F:ribosomal small subunit binding"/>
    <property type="evidence" value="ECO:0007669"/>
    <property type="project" value="TreeGrafter"/>
</dbReference>
<dbReference type="HAMAP" id="MF_00003">
    <property type="entry name" value="RbfA"/>
    <property type="match status" value="1"/>
</dbReference>
<name>A0A380TF58_9ZZZZ</name>
<dbReference type="NCBIfam" id="NF001802">
    <property type="entry name" value="PRK00521.2-5"/>
    <property type="match status" value="1"/>
</dbReference>